<reference evidence="3 4" key="1">
    <citation type="submission" date="2020-08" db="EMBL/GenBank/DDBJ databases">
        <title>Bridging the membrane lipid divide: bacteria of the FCB group superphylum have the potential to synthesize archaeal ether lipids.</title>
        <authorList>
            <person name="Villanueva L."/>
            <person name="Von Meijenfeldt F.A.B."/>
            <person name="Westbye A.B."/>
            <person name="Yadav S."/>
            <person name="Hopmans E.C."/>
            <person name="Dutilh B.E."/>
            <person name="Sinninghe Damste J.S."/>
        </authorList>
    </citation>
    <scope>NUCLEOTIDE SEQUENCE [LARGE SCALE GENOMIC DNA]</scope>
    <source>
        <strain evidence="3">NIOZ-UU30</strain>
    </source>
</reference>
<keyword evidence="1" id="KW-0175">Coiled coil</keyword>
<dbReference type="AlphaFoldDB" id="A0A8J6NRR1"/>
<dbReference type="SUPFAM" id="SSF160459">
    <property type="entry name" value="BLRF2-like"/>
    <property type="match status" value="1"/>
</dbReference>
<protein>
    <submittedName>
        <fullName evidence="3">LytR C-terminal domain-containing protein</fullName>
    </submittedName>
</protein>
<evidence type="ECO:0000313" key="3">
    <source>
        <dbReference type="EMBL" id="MBC8361090.1"/>
    </source>
</evidence>
<dbReference type="InterPro" id="IPR027381">
    <property type="entry name" value="LytR/CpsA/Psr_C"/>
</dbReference>
<comment type="caution">
    <text evidence="3">The sequence shown here is derived from an EMBL/GenBank/DDBJ whole genome shotgun (WGS) entry which is preliminary data.</text>
</comment>
<sequence length="225" mass="25056">MFRNVLVIIVLSLGFSFYGCSFLKPADGGSKKDAAGLDMSKDEMKNEIQKLKTENDELKRQIDAAEEINQSVRAENAKKLIIVSEHNRVLNQELDKLKEDNRRIAAENETLKERLAGIRVKAETSAPLPPKAAKSAGRLKIKVLSGDGDLNSAKMVAKKLRKVGYTIKSIDYAPRSNFQTTTIYFAAKFEVQAKRIGSDLDRNPVLKPLNWPSEFDLIVVAGPPR</sequence>
<dbReference type="PROSITE" id="PS51257">
    <property type="entry name" value="PROKAR_LIPOPROTEIN"/>
    <property type="match status" value="1"/>
</dbReference>
<proteinExistence type="predicted"/>
<accession>A0A8J6NRR1</accession>
<dbReference type="Pfam" id="PF13399">
    <property type="entry name" value="LytR_C"/>
    <property type="match status" value="1"/>
</dbReference>
<evidence type="ECO:0000259" key="2">
    <source>
        <dbReference type="Pfam" id="PF13399"/>
    </source>
</evidence>
<dbReference type="Gene3D" id="3.30.70.2390">
    <property type="match status" value="1"/>
</dbReference>
<dbReference type="EMBL" id="JACNJH010000120">
    <property type="protein sequence ID" value="MBC8361090.1"/>
    <property type="molecule type" value="Genomic_DNA"/>
</dbReference>
<gene>
    <name evidence="3" type="ORF">H8E23_06810</name>
</gene>
<name>A0A8J6NRR1_9BACT</name>
<feature type="domain" description="LytR/CpsA/Psr regulator C-terminal" evidence="2">
    <location>
        <begin position="139"/>
        <end position="203"/>
    </location>
</feature>
<evidence type="ECO:0000313" key="4">
    <source>
        <dbReference type="Proteomes" id="UP000603434"/>
    </source>
</evidence>
<evidence type="ECO:0000256" key="1">
    <source>
        <dbReference type="SAM" id="Coils"/>
    </source>
</evidence>
<feature type="coiled-coil region" evidence="1">
    <location>
        <begin position="34"/>
        <end position="114"/>
    </location>
</feature>
<organism evidence="3 4">
    <name type="scientific">Candidatus Desulfatibia profunda</name>
    <dbReference type="NCBI Taxonomy" id="2841695"/>
    <lineage>
        <taxon>Bacteria</taxon>
        <taxon>Pseudomonadati</taxon>
        <taxon>Thermodesulfobacteriota</taxon>
        <taxon>Desulfobacteria</taxon>
        <taxon>Desulfobacterales</taxon>
        <taxon>Desulfobacterales incertae sedis</taxon>
        <taxon>Candidatus Desulfatibia</taxon>
    </lineage>
</organism>
<dbReference type="Proteomes" id="UP000603434">
    <property type="component" value="Unassembled WGS sequence"/>
</dbReference>